<dbReference type="RefSeq" id="WP_138898579.1">
    <property type="nucleotide sequence ID" value="NZ_BMVO01000062.1"/>
</dbReference>
<comment type="caution">
    <text evidence="1">The sequence shown here is derived from an EMBL/GenBank/DDBJ whole genome shotgun (WGS) entry which is preliminary data.</text>
</comment>
<evidence type="ECO:0008006" key="3">
    <source>
        <dbReference type="Google" id="ProtNLM"/>
    </source>
</evidence>
<evidence type="ECO:0000313" key="2">
    <source>
        <dbReference type="Proteomes" id="UP000599437"/>
    </source>
</evidence>
<protein>
    <recommendedName>
        <fullName evidence="3">Integral membrane protein</fullName>
    </recommendedName>
</protein>
<organism evidence="1 2">
    <name type="scientific">Streptomyces chryseus</name>
    <dbReference type="NCBI Taxonomy" id="68186"/>
    <lineage>
        <taxon>Bacteria</taxon>
        <taxon>Bacillati</taxon>
        <taxon>Actinomycetota</taxon>
        <taxon>Actinomycetes</taxon>
        <taxon>Kitasatosporales</taxon>
        <taxon>Streptomycetaceae</taxon>
        <taxon>Streptomyces</taxon>
    </lineage>
</organism>
<evidence type="ECO:0000313" key="1">
    <source>
        <dbReference type="EMBL" id="GHB33954.1"/>
    </source>
</evidence>
<dbReference type="EMBL" id="BMVO01000062">
    <property type="protein sequence ID" value="GHB33954.1"/>
    <property type="molecule type" value="Genomic_DNA"/>
</dbReference>
<dbReference type="Proteomes" id="UP000599437">
    <property type="component" value="Unassembled WGS sequence"/>
</dbReference>
<reference evidence="2" key="1">
    <citation type="journal article" date="2019" name="Int. J. Syst. Evol. Microbiol.">
        <title>The Global Catalogue of Microorganisms (GCM) 10K type strain sequencing project: providing services to taxonomists for standard genome sequencing and annotation.</title>
        <authorList>
            <consortium name="The Broad Institute Genomics Platform"/>
            <consortium name="The Broad Institute Genome Sequencing Center for Infectious Disease"/>
            <person name="Wu L."/>
            <person name="Ma J."/>
        </authorList>
    </citation>
    <scope>NUCLEOTIDE SEQUENCE [LARGE SCALE GENOMIC DNA]</scope>
    <source>
        <strain evidence="2">JCM 4737</strain>
    </source>
</reference>
<keyword evidence="2" id="KW-1185">Reference proteome</keyword>
<accession>A0ABQ3EEQ0</accession>
<sequence>MNVALALGLGLAAGAVGTVVLTVSETIEQRFTGRENSTVPGQVGAALPGKKGDEAAAQKLNTPVHWAHGITMGAARGALGLTGLGPVAATAVHYAVVWGGDVTLYRSLGIAPWPWKWQKQELATDLFHKGAYAIATGITFKLLRNAAT</sequence>
<name>A0ABQ3EEQ0_9ACTN</name>
<gene>
    <name evidence="1" type="ORF">GCM10010346_66350</name>
</gene>
<proteinExistence type="predicted"/>